<dbReference type="GO" id="GO:0042626">
    <property type="term" value="F:ATPase-coupled transmembrane transporter activity"/>
    <property type="evidence" value="ECO:0007669"/>
    <property type="project" value="TreeGrafter"/>
</dbReference>
<dbReference type="GO" id="GO:0016887">
    <property type="term" value="F:ATP hydrolysis activity"/>
    <property type="evidence" value="ECO:0007669"/>
    <property type="project" value="InterPro"/>
</dbReference>
<evidence type="ECO:0000256" key="5">
    <source>
        <dbReference type="ARBA" id="ARBA00022989"/>
    </source>
</evidence>
<evidence type="ECO:0000256" key="6">
    <source>
        <dbReference type="ARBA" id="ARBA00023136"/>
    </source>
</evidence>
<feature type="domain" description="ABC transporter" evidence="7">
    <location>
        <begin position="32"/>
        <end position="166"/>
    </location>
</feature>
<dbReference type="AlphaFoldDB" id="A0A1Y3BAG4"/>
<keyword evidence="6" id="KW-0472">Membrane</keyword>
<keyword evidence="3" id="KW-0813">Transport</keyword>
<evidence type="ECO:0000256" key="3">
    <source>
        <dbReference type="ARBA" id="ARBA00022448"/>
    </source>
</evidence>
<evidence type="ECO:0000259" key="7">
    <source>
        <dbReference type="Pfam" id="PF00005"/>
    </source>
</evidence>
<dbReference type="GO" id="GO:0005524">
    <property type="term" value="F:ATP binding"/>
    <property type="evidence" value="ECO:0007669"/>
    <property type="project" value="InterPro"/>
</dbReference>
<dbReference type="OrthoDB" id="66620at2759"/>
<reference evidence="8 9" key="1">
    <citation type="submission" date="2017-03" db="EMBL/GenBank/DDBJ databases">
        <title>Genome Survey of Euroglyphus maynei.</title>
        <authorList>
            <person name="Arlian L.G."/>
            <person name="Morgan M.S."/>
            <person name="Rider S.D."/>
        </authorList>
    </citation>
    <scope>NUCLEOTIDE SEQUENCE [LARGE SCALE GENOMIC DNA]</scope>
    <source>
        <strain evidence="8">Arlian Lab</strain>
        <tissue evidence="8">Whole body</tissue>
    </source>
</reference>
<accession>A0A1Y3BAG4</accession>
<dbReference type="PANTHER" id="PTHR48041">
    <property type="entry name" value="ABC TRANSPORTER G FAMILY MEMBER 28"/>
    <property type="match status" value="1"/>
</dbReference>
<dbReference type="PANTHER" id="PTHR48041:SF139">
    <property type="entry name" value="PROTEIN SCARLET"/>
    <property type="match status" value="1"/>
</dbReference>
<gene>
    <name evidence="8" type="ORF">BLA29_011077</name>
</gene>
<proteinExistence type="inferred from homology"/>
<evidence type="ECO:0000313" key="9">
    <source>
        <dbReference type="Proteomes" id="UP000194236"/>
    </source>
</evidence>
<evidence type="ECO:0000313" key="8">
    <source>
        <dbReference type="EMBL" id="OTF76883.1"/>
    </source>
</evidence>
<evidence type="ECO:0000256" key="1">
    <source>
        <dbReference type="ARBA" id="ARBA00004141"/>
    </source>
</evidence>
<dbReference type="Pfam" id="PF00005">
    <property type="entry name" value="ABC_tran"/>
    <property type="match status" value="1"/>
</dbReference>
<name>A0A1Y3BAG4_EURMA</name>
<dbReference type="EMBL" id="MUJZ01035346">
    <property type="protein sequence ID" value="OTF76883.1"/>
    <property type="molecule type" value="Genomic_DNA"/>
</dbReference>
<evidence type="ECO:0000256" key="2">
    <source>
        <dbReference type="ARBA" id="ARBA00005814"/>
    </source>
</evidence>
<keyword evidence="9" id="KW-1185">Reference proteome</keyword>
<organism evidence="8 9">
    <name type="scientific">Euroglyphus maynei</name>
    <name type="common">Mayne's house dust mite</name>
    <dbReference type="NCBI Taxonomy" id="6958"/>
    <lineage>
        <taxon>Eukaryota</taxon>
        <taxon>Metazoa</taxon>
        <taxon>Ecdysozoa</taxon>
        <taxon>Arthropoda</taxon>
        <taxon>Chelicerata</taxon>
        <taxon>Arachnida</taxon>
        <taxon>Acari</taxon>
        <taxon>Acariformes</taxon>
        <taxon>Sarcoptiformes</taxon>
        <taxon>Astigmata</taxon>
        <taxon>Psoroptidia</taxon>
        <taxon>Analgoidea</taxon>
        <taxon>Pyroglyphidae</taxon>
        <taxon>Pyroglyphinae</taxon>
        <taxon>Euroglyphus</taxon>
    </lineage>
</organism>
<evidence type="ECO:0000256" key="4">
    <source>
        <dbReference type="ARBA" id="ARBA00022692"/>
    </source>
</evidence>
<feature type="non-terminal residue" evidence="8">
    <location>
        <position position="169"/>
    </location>
</feature>
<dbReference type="InterPro" id="IPR050352">
    <property type="entry name" value="ABCG_transporters"/>
</dbReference>
<dbReference type="InterPro" id="IPR027417">
    <property type="entry name" value="P-loop_NTPase"/>
</dbReference>
<dbReference type="Gene3D" id="3.40.50.300">
    <property type="entry name" value="P-loop containing nucleotide triphosphate hydrolases"/>
    <property type="match status" value="1"/>
</dbReference>
<dbReference type="SUPFAM" id="SSF52540">
    <property type="entry name" value="P-loop containing nucleoside triphosphate hydrolases"/>
    <property type="match status" value="1"/>
</dbReference>
<comment type="subcellular location">
    <subcellularLocation>
        <location evidence="1">Membrane</location>
        <topology evidence="1">Multi-pass membrane protein</topology>
    </subcellularLocation>
</comment>
<keyword evidence="5" id="KW-1133">Transmembrane helix</keyword>
<comment type="similarity">
    <text evidence="2">Belongs to the ABC transporter superfamily. ABCG family. Eye pigment precursor importer (TC 3.A.1.204) subfamily.</text>
</comment>
<dbReference type="GO" id="GO:0016020">
    <property type="term" value="C:membrane"/>
    <property type="evidence" value="ECO:0007669"/>
    <property type="project" value="UniProtKB-SubCell"/>
</dbReference>
<dbReference type="Proteomes" id="UP000194236">
    <property type="component" value="Unassembled WGS sequence"/>
</dbReference>
<protein>
    <recommendedName>
        <fullName evidence="7">ABC transporter domain-containing protein</fullName>
    </recommendedName>
</protein>
<comment type="caution">
    <text evidence="8">The sequence shown here is derived from an EMBL/GenBank/DDBJ whole genome shotgun (WGS) entry which is preliminary data.</text>
</comment>
<sequence length="169" mass="19340">MNNPTSNESIAWRNLRYEVNSWFHTGRKKVILRRLNGHLNYQSLNGFLGPSGAGKTTLLNCLNGTIRSGITTDSGIYLNQNETSKTPVIRMIDQHVHETIIGKMTIRQVLYYAFMFKNKRQQSSRMNGHITKVLNELLLDENILDNKFELCSGGEQRRIAIAQELMSLQ</sequence>
<keyword evidence="4" id="KW-0812">Transmembrane</keyword>
<dbReference type="InterPro" id="IPR003439">
    <property type="entry name" value="ABC_transporter-like_ATP-bd"/>
</dbReference>